<dbReference type="InterPro" id="IPR002300">
    <property type="entry name" value="aa-tRNA-synth_Ia"/>
</dbReference>
<feature type="binding site" evidence="12">
    <location>
        <position position="552"/>
    </location>
    <ligand>
        <name>ATP</name>
        <dbReference type="ChEBI" id="CHEBI:30616"/>
    </ligand>
</feature>
<keyword evidence="9 12" id="KW-0030">Aminoacyl-tRNA synthetase</keyword>
<dbReference type="SUPFAM" id="SSF52374">
    <property type="entry name" value="Nucleotidylyl transferase"/>
    <property type="match status" value="1"/>
</dbReference>
<dbReference type="PANTHER" id="PTHR11946">
    <property type="entry name" value="VALYL-TRNA SYNTHETASES"/>
    <property type="match status" value="1"/>
</dbReference>
<accession>A0AA92T0N3</accession>
<keyword evidence="6 12" id="KW-0067">ATP-binding</keyword>
<organism evidence="16 17">
    <name type="scientific">Segatella copri</name>
    <dbReference type="NCBI Taxonomy" id="165179"/>
    <lineage>
        <taxon>Bacteria</taxon>
        <taxon>Pseudomonadati</taxon>
        <taxon>Bacteroidota</taxon>
        <taxon>Bacteroidia</taxon>
        <taxon>Bacteroidales</taxon>
        <taxon>Prevotellaceae</taxon>
        <taxon>Segatella</taxon>
    </lineage>
</organism>
<evidence type="ECO:0000256" key="8">
    <source>
        <dbReference type="ARBA" id="ARBA00023054"/>
    </source>
</evidence>
<dbReference type="SUPFAM" id="SSF46589">
    <property type="entry name" value="tRNA-binding arm"/>
    <property type="match status" value="1"/>
</dbReference>
<dbReference type="Gene3D" id="3.90.740.10">
    <property type="entry name" value="Valyl/Leucyl/Isoleucyl-tRNA synthetase, editing domain"/>
    <property type="match status" value="1"/>
</dbReference>
<dbReference type="InterPro" id="IPR033705">
    <property type="entry name" value="Anticodon_Ia_Val"/>
</dbReference>
<dbReference type="GO" id="GO:0006438">
    <property type="term" value="P:valyl-tRNA aminoacylation"/>
    <property type="evidence" value="ECO:0007669"/>
    <property type="project" value="UniProtKB-UniRule"/>
</dbReference>
<dbReference type="Proteomes" id="UP000261187">
    <property type="component" value="Unassembled WGS sequence"/>
</dbReference>
<comment type="domain">
    <text evidence="12">The C-terminal coiled-coil domain is crucial for aminoacylation activity.</text>
</comment>
<evidence type="ECO:0000256" key="4">
    <source>
        <dbReference type="ARBA" id="ARBA00022598"/>
    </source>
</evidence>
<dbReference type="EMBL" id="QSSA01000005">
    <property type="protein sequence ID" value="RGL63310.1"/>
    <property type="molecule type" value="Genomic_DNA"/>
</dbReference>
<evidence type="ECO:0000313" key="17">
    <source>
        <dbReference type="Proteomes" id="UP000261187"/>
    </source>
</evidence>
<dbReference type="FunFam" id="3.40.50.620:FF:000032">
    <property type="entry name" value="Valine--tRNA ligase"/>
    <property type="match status" value="1"/>
</dbReference>
<feature type="domain" description="Methionyl/Valyl/Leucyl/Isoleucyl-tRNA synthetase anticodon-binding" evidence="14">
    <location>
        <begin position="629"/>
        <end position="773"/>
    </location>
</feature>
<evidence type="ECO:0000256" key="9">
    <source>
        <dbReference type="ARBA" id="ARBA00023146"/>
    </source>
</evidence>
<dbReference type="PRINTS" id="PR00986">
    <property type="entry name" value="TRNASYNTHVAL"/>
</dbReference>
<comment type="catalytic activity">
    <reaction evidence="10 12">
        <text>tRNA(Val) + L-valine + ATP = L-valyl-tRNA(Val) + AMP + diphosphate</text>
        <dbReference type="Rhea" id="RHEA:10704"/>
        <dbReference type="Rhea" id="RHEA-COMP:9672"/>
        <dbReference type="Rhea" id="RHEA-COMP:9708"/>
        <dbReference type="ChEBI" id="CHEBI:30616"/>
        <dbReference type="ChEBI" id="CHEBI:33019"/>
        <dbReference type="ChEBI" id="CHEBI:57762"/>
        <dbReference type="ChEBI" id="CHEBI:78442"/>
        <dbReference type="ChEBI" id="CHEBI:78537"/>
        <dbReference type="ChEBI" id="CHEBI:456215"/>
        <dbReference type="EC" id="6.1.1.9"/>
    </reaction>
</comment>
<evidence type="ECO:0000256" key="1">
    <source>
        <dbReference type="ARBA" id="ARBA00004496"/>
    </source>
</evidence>
<dbReference type="GO" id="GO:0002161">
    <property type="term" value="F:aminoacyl-tRNA deacylase activity"/>
    <property type="evidence" value="ECO:0007669"/>
    <property type="project" value="InterPro"/>
</dbReference>
<dbReference type="PROSITE" id="PS00178">
    <property type="entry name" value="AA_TRNA_LIGASE_I"/>
    <property type="match status" value="1"/>
</dbReference>
<evidence type="ECO:0000259" key="14">
    <source>
        <dbReference type="Pfam" id="PF08264"/>
    </source>
</evidence>
<evidence type="ECO:0000313" key="16">
    <source>
        <dbReference type="EMBL" id="RGL63310.1"/>
    </source>
</evidence>
<sequence>MELASKYDPQAVESKWYQYWLDNKLFSSKPDGREPYTVVIPPPNVTGVLHMGHMLNNTIQDILVRRARMEGKNACWVPGTDHASIATEAKVVNRLAQQGIKKTDLTREEFLKHAWDWTHEHGGIILKQLRKLGASCDWDRTAFTMDETRSRAVIHVFCDLYQKGLIYRGVRMVNWDPKAQTALSDEEVIYKDEHSKLYHLKYYVVEQDCQQVDEENVMHKDEKGYYAVVATTRPETIMGDSAMCINPEDKKNTWLKGKHVIVPLVNREIPVIEDTYVDIEFGTGCLKVTPAHDINDHALGLKHGLETIDIFNDNGTISEAAGLYVGMDRMDVRKQISIDLQNAGLMEKIEDYNNKVGFSERTNVPIEPKLSTQWFLKMQHFADIALPPVMDDDIEFYPKKYKNTYRHWLENIKDWCISRQLWWGHRIPAYYFDNAGKKDFVVAETAEEALKLAQEKNANIKAEDLEQESDCLDTWFSSWLWPISLFDGIEHPDNKEINYYYPTSDLVTGPDIIFFWVARMIMAGYEYRGKMPFKHVYFTGIVRDKLGRKMSKSLGNSPDPLDLIDKFGADGVRMGMMLSAPAGNDILFDESLCEQGRNFNNKIWNAFRLVKGWETADIEQPKSAEIAVKWFDAKLKEVNEEMQKQFKDYRISEALMTVYKLFWDEFSSWYLEMVKPVYGQPIDQKSYDATLRFFDALLKMLHPFMPFITEELWQHIYDRKDGESIMREKLDIPAPTAEEQKLAADIEAVKQIIAGVRTVRNQKNIAQKEQLSLQVVGKNDFEAYNDVTLKMANLDKIEVIAEKSADASSFMVGTDEFAVPLGDLIDVAAEIEKAEAQLKHLEGFLMGVRKKLSNENFVAHAPEKVVALERKKESDSVEKIAALKATIEELKKK</sequence>
<evidence type="ECO:0000256" key="2">
    <source>
        <dbReference type="ARBA" id="ARBA00011245"/>
    </source>
</evidence>
<comment type="subcellular location">
    <subcellularLocation>
        <location evidence="1 12">Cytoplasm</location>
    </subcellularLocation>
</comment>
<evidence type="ECO:0000256" key="5">
    <source>
        <dbReference type="ARBA" id="ARBA00022741"/>
    </source>
</evidence>
<dbReference type="GO" id="GO:0005829">
    <property type="term" value="C:cytosol"/>
    <property type="evidence" value="ECO:0007669"/>
    <property type="project" value="TreeGrafter"/>
</dbReference>
<dbReference type="EC" id="6.1.1.9" evidence="12"/>
<dbReference type="Pfam" id="PF00133">
    <property type="entry name" value="tRNA-synt_1"/>
    <property type="match status" value="1"/>
</dbReference>
<feature type="short sequence motif" description="'KMSKS' region" evidence="12">
    <location>
        <begin position="549"/>
        <end position="553"/>
    </location>
</feature>
<dbReference type="InterPro" id="IPR009080">
    <property type="entry name" value="tRNAsynth_Ia_anticodon-bd"/>
</dbReference>
<dbReference type="GO" id="GO:0004832">
    <property type="term" value="F:valine-tRNA ligase activity"/>
    <property type="evidence" value="ECO:0007669"/>
    <property type="project" value="UniProtKB-UniRule"/>
</dbReference>
<comment type="similarity">
    <text evidence="11 12">Belongs to the class-I aminoacyl-tRNA synthetase family. ValS type 1 subfamily.</text>
</comment>
<dbReference type="RefSeq" id="WP_117692432.1">
    <property type="nucleotide sequence ID" value="NZ_QSSA01000005.1"/>
</dbReference>
<dbReference type="Gene3D" id="1.10.730.10">
    <property type="entry name" value="Isoleucyl-tRNA Synthetase, Domain 1"/>
    <property type="match status" value="1"/>
</dbReference>
<evidence type="ECO:0000256" key="7">
    <source>
        <dbReference type="ARBA" id="ARBA00022917"/>
    </source>
</evidence>
<dbReference type="InterPro" id="IPR010978">
    <property type="entry name" value="tRNA-bd_arm"/>
</dbReference>
<dbReference type="InterPro" id="IPR001412">
    <property type="entry name" value="aa-tRNA-synth_I_CS"/>
</dbReference>
<feature type="domain" description="Aminoacyl-tRNA synthetase class Ia" evidence="13">
    <location>
        <begin position="15"/>
        <end position="587"/>
    </location>
</feature>
<feature type="domain" description="Valyl-tRNA synthetase tRNA-binding arm" evidence="15">
    <location>
        <begin position="826"/>
        <end position="891"/>
    </location>
</feature>
<dbReference type="SUPFAM" id="SSF47323">
    <property type="entry name" value="Anticodon-binding domain of a subclass of class I aminoacyl-tRNA synthetases"/>
    <property type="match status" value="1"/>
</dbReference>
<dbReference type="NCBIfam" id="NF004349">
    <property type="entry name" value="PRK05729.1"/>
    <property type="match status" value="1"/>
</dbReference>
<dbReference type="Pfam" id="PF10458">
    <property type="entry name" value="Val_tRNA-synt_C"/>
    <property type="match status" value="1"/>
</dbReference>
<comment type="function">
    <text evidence="12">Catalyzes the attachment of valine to tRNA(Val). As ValRS can inadvertently accommodate and process structurally similar amino acids such as threonine, to avoid such errors, it has a 'posttransfer' editing activity that hydrolyzes mischarged Thr-tRNA(Val) in a tRNA-dependent manner.</text>
</comment>
<dbReference type="InterPro" id="IPR009008">
    <property type="entry name" value="Val/Leu/Ile-tRNA-synth_edit"/>
</dbReference>
<dbReference type="InterPro" id="IPR002303">
    <property type="entry name" value="Valyl-tRNA_ligase"/>
</dbReference>
<dbReference type="FunFam" id="3.90.740.10:FF:000015">
    <property type="entry name" value="Valine--tRNA ligase"/>
    <property type="match status" value="1"/>
</dbReference>
<dbReference type="SUPFAM" id="SSF50677">
    <property type="entry name" value="ValRS/IleRS/LeuRS editing domain"/>
    <property type="match status" value="1"/>
</dbReference>
<comment type="subunit">
    <text evidence="2 12">Monomer.</text>
</comment>
<dbReference type="Gene3D" id="1.10.287.380">
    <property type="entry name" value="Valyl-tRNA synthetase, C-terminal domain"/>
    <property type="match status" value="1"/>
</dbReference>
<comment type="caution">
    <text evidence="16">The sequence shown here is derived from an EMBL/GenBank/DDBJ whole genome shotgun (WGS) entry which is preliminary data.</text>
</comment>
<evidence type="ECO:0000259" key="13">
    <source>
        <dbReference type="Pfam" id="PF00133"/>
    </source>
</evidence>
<protein>
    <recommendedName>
        <fullName evidence="12">Valine--tRNA ligase</fullName>
        <ecNumber evidence="12">6.1.1.9</ecNumber>
    </recommendedName>
    <alternativeName>
        <fullName evidence="12">Valyl-tRNA synthetase</fullName>
        <shortName evidence="12">ValRS</shortName>
    </alternativeName>
</protein>
<dbReference type="PANTHER" id="PTHR11946:SF109">
    <property type="entry name" value="VALINE--TRNA LIGASE"/>
    <property type="match status" value="1"/>
</dbReference>
<keyword evidence="5 12" id="KW-0547">Nucleotide-binding</keyword>
<evidence type="ECO:0000256" key="11">
    <source>
        <dbReference type="ARBA" id="ARBA00060830"/>
    </source>
</evidence>
<evidence type="ECO:0000256" key="12">
    <source>
        <dbReference type="HAMAP-Rule" id="MF_02004"/>
    </source>
</evidence>
<dbReference type="AlphaFoldDB" id="A0AA92T0N3"/>
<keyword evidence="7 12" id="KW-0648">Protein biosynthesis</keyword>
<name>A0AA92T0N3_9BACT</name>
<proteinExistence type="inferred from homology"/>
<dbReference type="FunFam" id="1.10.287.380:FF:000001">
    <property type="entry name" value="Valine--tRNA ligase"/>
    <property type="match status" value="1"/>
</dbReference>
<feature type="short sequence motif" description="'HIGH' region" evidence="12">
    <location>
        <begin position="43"/>
        <end position="53"/>
    </location>
</feature>
<dbReference type="NCBIfam" id="TIGR00422">
    <property type="entry name" value="valS"/>
    <property type="match status" value="1"/>
</dbReference>
<evidence type="ECO:0000256" key="3">
    <source>
        <dbReference type="ARBA" id="ARBA00022490"/>
    </source>
</evidence>
<dbReference type="Gene3D" id="3.40.50.620">
    <property type="entry name" value="HUPs"/>
    <property type="match status" value="2"/>
</dbReference>
<dbReference type="InterPro" id="IPR037118">
    <property type="entry name" value="Val-tRNA_synth_C_sf"/>
</dbReference>
<keyword evidence="4 12" id="KW-0436">Ligase</keyword>
<keyword evidence="8 12" id="KW-0175">Coiled coil</keyword>
<keyword evidence="3 12" id="KW-0963">Cytoplasm</keyword>
<dbReference type="CDD" id="cd00817">
    <property type="entry name" value="ValRS_core"/>
    <property type="match status" value="1"/>
</dbReference>
<evidence type="ECO:0000256" key="6">
    <source>
        <dbReference type="ARBA" id="ARBA00022840"/>
    </source>
</evidence>
<evidence type="ECO:0000256" key="10">
    <source>
        <dbReference type="ARBA" id="ARBA00047552"/>
    </source>
</evidence>
<dbReference type="HAMAP" id="MF_02004">
    <property type="entry name" value="Val_tRNA_synth_type1"/>
    <property type="match status" value="1"/>
</dbReference>
<dbReference type="CDD" id="cd07962">
    <property type="entry name" value="Anticodon_Ia_Val"/>
    <property type="match status" value="1"/>
</dbReference>
<dbReference type="InterPro" id="IPR014729">
    <property type="entry name" value="Rossmann-like_a/b/a_fold"/>
</dbReference>
<dbReference type="Pfam" id="PF08264">
    <property type="entry name" value="Anticodon_1"/>
    <property type="match status" value="1"/>
</dbReference>
<dbReference type="GO" id="GO:0005524">
    <property type="term" value="F:ATP binding"/>
    <property type="evidence" value="ECO:0007669"/>
    <property type="project" value="UniProtKB-UniRule"/>
</dbReference>
<gene>
    <name evidence="12" type="primary">valS</name>
    <name evidence="16" type="ORF">DXC61_03175</name>
</gene>
<dbReference type="InterPro" id="IPR019499">
    <property type="entry name" value="Val-tRNA_synth_tRNA-bd"/>
</dbReference>
<comment type="domain">
    <text evidence="12">ValRS has two distinct active sites: one for aminoacylation and one for editing. The misactivated threonine is translocated from the active site to the editing site.</text>
</comment>
<evidence type="ECO:0000259" key="15">
    <source>
        <dbReference type="Pfam" id="PF10458"/>
    </source>
</evidence>
<reference evidence="16 17" key="1">
    <citation type="submission" date="2018-08" db="EMBL/GenBank/DDBJ databases">
        <title>A genome reference for cultivated species of the human gut microbiota.</title>
        <authorList>
            <person name="Zou Y."/>
            <person name="Xue W."/>
            <person name="Luo G."/>
        </authorList>
    </citation>
    <scope>NUCLEOTIDE SEQUENCE [LARGE SCALE GENOMIC DNA]</scope>
    <source>
        <strain evidence="16 17">TF06-40</strain>
    </source>
</reference>
<dbReference type="InterPro" id="IPR013155">
    <property type="entry name" value="M/V/L/I-tRNA-synth_anticd-bd"/>
</dbReference>